<evidence type="ECO:0000256" key="7">
    <source>
        <dbReference type="ARBA" id="ARBA00022989"/>
    </source>
</evidence>
<evidence type="ECO:0000256" key="1">
    <source>
        <dbReference type="ARBA" id="ARBA00004651"/>
    </source>
</evidence>
<keyword evidence="3 12" id="KW-1003">Cell membrane</keyword>
<dbReference type="PANTHER" id="PTHR12428:SF65">
    <property type="entry name" value="CYTOCHROME C OXIDASE ASSEMBLY PROTEIN COX18, MITOCHONDRIAL"/>
    <property type="match status" value="1"/>
</dbReference>
<keyword evidence="7 12" id="KW-1133">Transmembrane helix</keyword>
<dbReference type="InterPro" id="IPR028055">
    <property type="entry name" value="YidC/Oxa/ALB_C"/>
</dbReference>
<dbReference type="EMBL" id="BAUU01000023">
    <property type="protein sequence ID" value="GAE31740.1"/>
    <property type="molecule type" value="Genomic_DNA"/>
</dbReference>
<evidence type="ECO:0000256" key="3">
    <source>
        <dbReference type="ARBA" id="ARBA00022475"/>
    </source>
</evidence>
<evidence type="ECO:0000259" key="13">
    <source>
        <dbReference type="Pfam" id="PF02096"/>
    </source>
</evidence>
<dbReference type="PANTHER" id="PTHR12428">
    <property type="entry name" value="OXA1"/>
    <property type="match status" value="1"/>
</dbReference>
<evidence type="ECO:0000313" key="14">
    <source>
        <dbReference type="EMBL" id="GAE31740.1"/>
    </source>
</evidence>
<dbReference type="AlphaFoldDB" id="W4QHY3"/>
<keyword evidence="9" id="KW-0564">Palmitate</keyword>
<dbReference type="GO" id="GO:0015031">
    <property type="term" value="P:protein transport"/>
    <property type="evidence" value="ECO:0007669"/>
    <property type="project" value="UniProtKB-KW"/>
</dbReference>
<evidence type="ECO:0000256" key="11">
    <source>
        <dbReference type="ARBA" id="ARBA00023288"/>
    </source>
</evidence>
<dbReference type="HAMAP" id="MF_01811">
    <property type="entry name" value="YidC_type2"/>
    <property type="match status" value="1"/>
</dbReference>
<dbReference type="Pfam" id="PF02096">
    <property type="entry name" value="60KD_IMP"/>
    <property type="match status" value="1"/>
</dbReference>
<keyword evidence="4 12" id="KW-0812">Transmembrane</keyword>
<dbReference type="NCBIfam" id="TIGR03592">
    <property type="entry name" value="yidC_oxa1_cterm"/>
    <property type="match status" value="1"/>
</dbReference>
<evidence type="ECO:0000256" key="2">
    <source>
        <dbReference type="ARBA" id="ARBA00022448"/>
    </source>
</evidence>
<feature type="transmembrane region" description="Helical" evidence="12">
    <location>
        <begin position="44"/>
        <end position="64"/>
    </location>
</feature>
<dbReference type="CDD" id="cd20070">
    <property type="entry name" value="5TM_YidC_Alb3"/>
    <property type="match status" value="1"/>
</dbReference>
<comment type="subcellular location">
    <subcellularLocation>
        <location evidence="1 12">Cell membrane</location>
        <topology evidence="1 12">Multi-pass membrane protein</topology>
    </subcellularLocation>
</comment>
<evidence type="ECO:0000256" key="6">
    <source>
        <dbReference type="ARBA" id="ARBA00022927"/>
    </source>
</evidence>
<reference evidence="14" key="1">
    <citation type="journal article" date="2014" name="Genome Announc.">
        <title>Draft Genome Sequences of Three Alkaliphilic Bacillus Strains, Bacillus wakoensis JCM 9140T, Bacillus akibai JCM 9157T, and Bacillus hemicellulosilyticus JCM 9152T.</title>
        <authorList>
            <person name="Yuki M."/>
            <person name="Oshima K."/>
            <person name="Suda W."/>
            <person name="Oshida Y."/>
            <person name="Kitamura K."/>
            <person name="Iida T."/>
            <person name="Hattori M."/>
            <person name="Ohkuma M."/>
        </authorList>
    </citation>
    <scope>NUCLEOTIDE SEQUENCE [LARGE SCALE GENOMIC DNA]</scope>
    <source>
        <strain evidence="14">JCM 9152</strain>
    </source>
</reference>
<evidence type="ECO:0000256" key="4">
    <source>
        <dbReference type="ARBA" id="ARBA00022692"/>
    </source>
</evidence>
<evidence type="ECO:0000256" key="8">
    <source>
        <dbReference type="ARBA" id="ARBA00023136"/>
    </source>
</evidence>
<evidence type="ECO:0000256" key="5">
    <source>
        <dbReference type="ARBA" id="ARBA00022729"/>
    </source>
</evidence>
<keyword evidence="6 12" id="KW-0653">Protein transport</keyword>
<dbReference type="Proteomes" id="UP000018895">
    <property type="component" value="Unassembled WGS sequence"/>
</dbReference>
<dbReference type="InterPro" id="IPR023060">
    <property type="entry name" value="YidC/YidC1/YidC2_Firmicutes"/>
</dbReference>
<gene>
    <name evidence="12" type="primary">yidC</name>
    <name evidence="14" type="ORF">JCM9152_3225</name>
</gene>
<accession>W4QHY3</accession>
<feature type="transmembrane region" description="Helical" evidence="12">
    <location>
        <begin position="116"/>
        <end position="142"/>
    </location>
</feature>
<dbReference type="GO" id="GO:0032977">
    <property type="term" value="F:membrane insertase activity"/>
    <property type="evidence" value="ECO:0007669"/>
    <property type="project" value="InterPro"/>
</dbReference>
<dbReference type="GO" id="GO:0051205">
    <property type="term" value="P:protein insertion into membrane"/>
    <property type="evidence" value="ECO:0007669"/>
    <property type="project" value="TreeGrafter"/>
</dbReference>
<feature type="transmembrane region" description="Helical" evidence="12">
    <location>
        <begin position="191"/>
        <end position="209"/>
    </location>
</feature>
<sequence>MILSGCQATTEPINAETTGVFNHYVVYPFSYLIKSIAMLFNGNYGLSLVLVTLLVRIALMPLMLKQYKNQLTMREKMSVIQPEMKELQEKFKDKNDPENQKQFQKEMMELYTKHQFNPIASIGCLPMLIQFPILIGFYYAIMRTPEIAEHSFLWFNLGETDFILPFLAAFVYLIQFKVSQMGMETQQSKQFAVIGYIAPVLMGVFSFTVPAALPLYWTVGGLFLIVQSLLSKAIYKSKPTQSTHEVVSEK</sequence>
<feature type="domain" description="Membrane insertase YidC/Oxa/ALB C-terminal" evidence="13">
    <location>
        <begin position="44"/>
        <end position="230"/>
    </location>
</feature>
<evidence type="ECO:0000313" key="15">
    <source>
        <dbReference type="Proteomes" id="UP000018895"/>
    </source>
</evidence>
<protein>
    <recommendedName>
        <fullName evidence="12">Membrane protein insertase YidC</fullName>
    </recommendedName>
    <alternativeName>
        <fullName evidence="12">Foldase YidC</fullName>
    </alternativeName>
    <alternativeName>
        <fullName evidence="12">Membrane integrase YidC</fullName>
    </alternativeName>
    <alternativeName>
        <fullName evidence="12">Membrane protein YidC</fullName>
    </alternativeName>
</protein>
<evidence type="ECO:0000256" key="9">
    <source>
        <dbReference type="ARBA" id="ARBA00023139"/>
    </source>
</evidence>
<organism evidence="14 15">
    <name type="scientific">Halalkalibacter hemicellulosilyticusJCM 9152</name>
    <dbReference type="NCBI Taxonomy" id="1236971"/>
    <lineage>
        <taxon>Bacteria</taxon>
        <taxon>Bacillati</taxon>
        <taxon>Bacillota</taxon>
        <taxon>Bacilli</taxon>
        <taxon>Bacillales</taxon>
        <taxon>Bacillaceae</taxon>
        <taxon>Halalkalibacter</taxon>
    </lineage>
</organism>
<dbReference type="InterPro" id="IPR001708">
    <property type="entry name" value="YidC/ALB3/OXA1/COX18"/>
</dbReference>
<evidence type="ECO:0000256" key="12">
    <source>
        <dbReference type="HAMAP-Rule" id="MF_01811"/>
    </source>
</evidence>
<dbReference type="STRING" id="1236971.JCM9152_3225"/>
<dbReference type="PRINTS" id="PR00701">
    <property type="entry name" value="60KDINNERMP"/>
</dbReference>
<comment type="caution">
    <text evidence="14">The sequence shown here is derived from an EMBL/GenBank/DDBJ whole genome shotgun (WGS) entry which is preliminary data.</text>
</comment>
<proteinExistence type="inferred from homology"/>
<keyword evidence="2 12" id="KW-0813">Transport</keyword>
<keyword evidence="5 12" id="KW-0732">Signal</keyword>
<evidence type="ECO:0000256" key="10">
    <source>
        <dbReference type="ARBA" id="ARBA00023186"/>
    </source>
</evidence>
<keyword evidence="11" id="KW-0449">Lipoprotein</keyword>
<keyword evidence="15" id="KW-1185">Reference proteome</keyword>
<comment type="similarity">
    <text evidence="12">Belongs to the OXA1/ALB3/YidC family. Type 2 subfamily.</text>
</comment>
<dbReference type="GO" id="GO:0005886">
    <property type="term" value="C:plasma membrane"/>
    <property type="evidence" value="ECO:0007669"/>
    <property type="project" value="UniProtKB-SubCell"/>
</dbReference>
<feature type="transmembrane region" description="Helical" evidence="12">
    <location>
        <begin position="162"/>
        <end position="179"/>
    </location>
</feature>
<comment type="function">
    <text evidence="12">Required for the insertion and/or proper folding and/or complex formation of integral membrane proteins into the membrane. Involved in integration of membrane proteins that insert both dependently and independently of the Sec translocase complex, as well as at least some lipoproteins.</text>
</comment>
<name>W4QHY3_9BACI</name>
<dbReference type="InterPro" id="IPR047196">
    <property type="entry name" value="YidC_ALB_C"/>
</dbReference>
<keyword evidence="8 12" id="KW-0472">Membrane</keyword>
<keyword evidence="10 12" id="KW-0143">Chaperone</keyword>